<organism evidence="1 2">
    <name type="scientific">Solanum commersonii</name>
    <name type="common">Commerson's wild potato</name>
    <name type="synonym">Commerson's nightshade</name>
    <dbReference type="NCBI Taxonomy" id="4109"/>
    <lineage>
        <taxon>Eukaryota</taxon>
        <taxon>Viridiplantae</taxon>
        <taxon>Streptophyta</taxon>
        <taxon>Embryophyta</taxon>
        <taxon>Tracheophyta</taxon>
        <taxon>Spermatophyta</taxon>
        <taxon>Magnoliopsida</taxon>
        <taxon>eudicotyledons</taxon>
        <taxon>Gunneridae</taxon>
        <taxon>Pentapetalae</taxon>
        <taxon>asterids</taxon>
        <taxon>lamiids</taxon>
        <taxon>Solanales</taxon>
        <taxon>Solanaceae</taxon>
        <taxon>Solanoideae</taxon>
        <taxon>Solaneae</taxon>
        <taxon>Solanum</taxon>
    </lineage>
</organism>
<comment type="caution">
    <text evidence="1">The sequence shown here is derived from an EMBL/GenBank/DDBJ whole genome shotgun (WGS) entry which is preliminary data.</text>
</comment>
<evidence type="ECO:0000313" key="1">
    <source>
        <dbReference type="EMBL" id="KAG5605913.1"/>
    </source>
</evidence>
<protein>
    <submittedName>
        <fullName evidence="1">Uncharacterized protein</fullName>
    </submittedName>
</protein>
<sequence>MKKKLLSERGISLDKVEEILPTFHQRLMSCRWICLQLNLVGKVSDETGMRSRLITIQGKVVNYGLEEINQIYGLLNHDIKSFTNKDCVSGVLLASKLCPSTKFSMGCHQYQNFSLKLDRRSKDLDLRAQIVAWVLNDVPINIGHFIVNEFREFKIHDSLTLVVPSLVTELCKWAEEDMCGEGTMVKTKTRKVNSSKSVHVEDGTSTPPVLGPFESLASELRIVKEIVSSLPQQRTTTTKGPFSGNKIWL</sequence>
<keyword evidence="2" id="KW-1185">Reference proteome</keyword>
<gene>
    <name evidence="1" type="ORF">H5410_027405</name>
</gene>
<proteinExistence type="predicted"/>
<evidence type="ECO:0000313" key="2">
    <source>
        <dbReference type="Proteomes" id="UP000824120"/>
    </source>
</evidence>
<reference evidence="1 2" key="1">
    <citation type="submission" date="2020-09" db="EMBL/GenBank/DDBJ databases">
        <title>De no assembly of potato wild relative species, Solanum commersonii.</title>
        <authorList>
            <person name="Cho K."/>
        </authorList>
    </citation>
    <scope>NUCLEOTIDE SEQUENCE [LARGE SCALE GENOMIC DNA]</scope>
    <source>
        <strain evidence="1">LZ3.2</strain>
        <tissue evidence="1">Leaf</tissue>
    </source>
</reference>
<accession>A0A9J5YZ42</accession>
<dbReference type="EMBL" id="JACXVP010000005">
    <property type="protein sequence ID" value="KAG5605913.1"/>
    <property type="molecule type" value="Genomic_DNA"/>
</dbReference>
<dbReference type="OrthoDB" id="1327865at2759"/>
<dbReference type="AlphaFoldDB" id="A0A9J5YZ42"/>
<dbReference type="Proteomes" id="UP000824120">
    <property type="component" value="Chromosome 5"/>
</dbReference>
<name>A0A9J5YZ42_SOLCO</name>